<keyword evidence="2" id="KW-0813">Transport</keyword>
<sequence>MWSAVIGFVPPYALQQILSALADNSPESRRIAYIWTFITFLANLSFAQLFCMLHYKSLKREEASGQVSKGEGEESSADLGKIVNLMQGDSYAVAQRFWEFSGLITAPVRITIAMIFLYKVLGWSALLGVAIVGITYILNYPLARYNISITRSSWKAKDRRMKIVDEFLQNIRFLKFYGWEYDWSRKTEDARETELKWRVKNNIVDTAVSFIWANICSTPWYFVFALHLFGQTLMLPSAYVSMQRIEEFLKENEVPLWACSLERNVGSPETESTHDTADVGFKAATFEWESGSASSDAPARFQLGPLDVVFPQGKLSIISGATGSGKSALLESLLGEMHCISGNVIIDKSNQRVAYCAQSPWLEHATIKDNILFGCTAPFSEERYHNVIYACALEQDLSILDAGDMTEIGEKGITLSGGQRARVALARALYSRAKVLLLDDPLAAVDMHTAQHIVKNCFSGPLSEGRTIILVTHHITLCVPSAAYLVELKEGKILHQGTTEELRSRGLLKAIVEEEEKPFQEASSSHAPTDVNVDESKGFAAARPSGNGKLVEAEHRAEGRVSLRTYLTYIRAAGVSCWIVTFLLLVIIRVINIVNQVFLAKWGEAYKESSSSHPLTMFTVTIPIRYPWSNLPSPNDDVTPWLKMYLYISTVGALSVFFYIALGYYASLQASRALFIALLRRLTRAPLRFFDTTPVGRILNRFTSDINTIDGALQGSARNCLSGILNFLASFGVMLVLVPAFAPWALFIAWLYIRLAPSYIRAARDLRRLESVSLSPAFAGFDELLRGITHIRAFGMENRYQDNFYRKVDKFQSFDHVYWLVNNWLSWRYDCLGSVVVFAATFFALYQGISDGSAGIVIVQAAVFAEASRRLVRVAAQLELDFNSVERVVEYLDVPQEAPAIVPDHRPPAYWPSNSGSLVVQDLEVKYAPHLPSVLKNISFSVNPGEKIGVKYSDEERMAVLERCHLTSRLAFRPSEAEPTLLDMRVSQNSLSAGEKQLLALARAVLRGTNIIIMDEATSQIDTELDDKIQKTIREETAGAIVITIAHRLKTVMDYDRILVLSEGEIAEFDTPAALLKKDGGTFQSICKQSSDWGIISRIGSTI</sequence>
<evidence type="ECO:0000256" key="3">
    <source>
        <dbReference type="ARBA" id="ARBA00022692"/>
    </source>
</evidence>
<feature type="transmembrane region" description="Helical" evidence="9">
    <location>
        <begin position="116"/>
        <end position="138"/>
    </location>
</feature>
<dbReference type="Pfam" id="PF00664">
    <property type="entry name" value="ABC_membrane"/>
    <property type="match status" value="2"/>
</dbReference>
<dbReference type="PROSITE" id="PS50929">
    <property type="entry name" value="ABC_TM1F"/>
    <property type="match status" value="2"/>
</dbReference>
<dbReference type="AlphaFoldDB" id="A0A9W8MEQ2"/>
<feature type="domain" description="ABC transmembrane type-1" evidence="11">
    <location>
        <begin position="579"/>
        <end position="887"/>
    </location>
</feature>
<evidence type="ECO:0000256" key="9">
    <source>
        <dbReference type="SAM" id="Phobius"/>
    </source>
</evidence>
<keyword evidence="8 9" id="KW-0472">Membrane</keyword>
<dbReference type="Proteomes" id="UP001140091">
    <property type="component" value="Unassembled WGS sequence"/>
</dbReference>
<evidence type="ECO:0008006" key="14">
    <source>
        <dbReference type="Google" id="ProtNLM"/>
    </source>
</evidence>
<keyword evidence="6" id="KW-0067">ATP-binding</keyword>
<dbReference type="GO" id="GO:0005524">
    <property type="term" value="F:ATP binding"/>
    <property type="evidence" value="ECO:0007669"/>
    <property type="project" value="UniProtKB-KW"/>
</dbReference>
<feature type="domain" description="ABC transmembrane type-1" evidence="11">
    <location>
        <begin position="80"/>
        <end position="212"/>
    </location>
</feature>
<keyword evidence="7 9" id="KW-1133">Transmembrane helix</keyword>
<keyword evidence="4" id="KW-0677">Repeat</keyword>
<dbReference type="SUPFAM" id="SSF52540">
    <property type="entry name" value="P-loop containing nucleoside triphosphate hydrolases"/>
    <property type="match status" value="2"/>
</dbReference>
<dbReference type="SUPFAM" id="SSF90123">
    <property type="entry name" value="ABC transporter transmembrane region"/>
    <property type="match status" value="2"/>
</dbReference>
<feature type="transmembrane region" description="Helical" evidence="9">
    <location>
        <begin position="827"/>
        <end position="846"/>
    </location>
</feature>
<feature type="transmembrane region" description="Helical" evidence="9">
    <location>
        <begin position="569"/>
        <end position="591"/>
    </location>
</feature>
<dbReference type="GO" id="GO:0016887">
    <property type="term" value="F:ATP hydrolysis activity"/>
    <property type="evidence" value="ECO:0007669"/>
    <property type="project" value="InterPro"/>
</dbReference>
<evidence type="ECO:0000259" key="10">
    <source>
        <dbReference type="PROSITE" id="PS50893"/>
    </source>
</evidence>
<evidence type="ECO:0000256" key="4">
    <source>
        <dbReference type="ARBA" id="ARBA00022737"/>
    </source>
</evidence>
<dbReference type="OrthoDB" id="6500128at2759"/>
<dbReference type="InterPro" id="IPR003439">
    <property type="entry name" value="ABC_transporter-like_ATP-bd"/>
</dbReference>
<dbReference type="InterPro" id="IPR027417">
    <property type="entry name" value="P-loop_NTPase"/>
</dbReference>
<dbReference type="PROSITE" id="PS00211">
    <property type="entry name" value="ABC_TRANSPORTER_1"/>
    <property type="match status" value="2"/>
</dbReference>
<dbReference type="InterPro" id="IPR017871">
    <property type="entry name" value="ABC_transporter-like_CS"/>
</dbReference>
<feature type="transmembrane region" description="Helical" evidence="9">
    <location>
        <begin position="32"/>
        <end position="53"/>
    </location>
</feature>
<dbReference type="CDD" id="cd18604">
    <property type="entry name" value="ABC_6TM_VMR1_D2_like"/>
    <property type="match status" value="1"/>
</dbReference>
<evidence type="ECO:0000256" key="7">
    <source>
        <dbReference type="ARBA" id="ARBA00022989"/>
    </source>
</evidence>
<keyword evidence="5" id="KW-0547">Nucleotide-binding</keyword>
<feature type="non-terminal residue" evidence="12">
    <location>
        <position position="1"/>
    </location>
</feature>
<dbReference type="SMART" id="SM00382">
    <property type="entry name" value="AAA"/>
    <property type="match status" value="2"/>
</dbReference>
<reference evidence="12" key="1">
    <citation type="submission" date="2022-06" db="EMBL/GenBank/DDBJ databases">
        <title>Genome Sequence of Candolleomyces eurysporus.</title>
        <authorList>
            <person name="Buettner E."/>
        </authorList>
    </citation>
    <scope>NUCLEOTIDE SEQUENCE</scope>
    <source>
        <strain evidence="12">VTCC 930004</strain>
    </source>
</reference>
<dbReference type="PANTHER" id="PTHR24223">
    <property type="entry name" value="ATP-BINDING CASSETTE SUB-FAMILY C"/>
    <property type="match status" value="1"/>
</dbReference>
<comment type="caution">
    <text evidence="12">The sequence shown here is derived from an EMBL/GenBank/DDBJ whole genome shotgun (WGS) entry which is preliminary data.</text>
</comment>
<dbReference type="InterPro" id="IPR036640">
    <property type="entry name" value="ABC1_TM_sf"/>
</dbReference>
<accession>A0A9W8MEQ2</accession>
<evidence type="ECO:0000259" key="11">
    <source>
        <dbReference type="PROSITE" id="PS50929"/>
    </source>
</evidence>
<keyword evidence="13" id="KW-1185">Reference proteome</keyword>
<feature type="transmembrane region" description="Helical" evidence="9">
    <location>
        <begin position="724"/>
        <end position="753"/>
    </location>
</feature>
<dbReference type="InterPro" id="IPR003593">
    <property type="entry name" value="AAA+_ATPase"/>
</dbReference>
<protein>
    <recommendedName>
        <fullName evidence="14">P-loop containing nucleoside triphosphate hydrolase protein</fullName>
    </recommendedName>
</protein>
<evidence type="ECO:0000256" key="5">
    <source>
        <dbReference type="ARBA" id="ARBA00022741"/>
    </source>
</evidence>
<keyword evidence="3 9" id="KW-0812">Transmembrane</keyword>
<evidence type="ECO:0000313" key="12">
    <source>
        <dbReference type="EMBL" id="KAJ2929240.1"/>
    </source>
</evidence>
<dbReference type="Gene3D" id="1.20.1560.10">
    <property type="entry name" value="ABC transporter type 1, transmembrane domain"/>
    <property type="match status" value="2"/>
</dbReference>
<evidence type="ECO:0000256" key="1">
    <source>
        <dbReference type="ARBA" id="ARBA00004141"/>
    </source>
</evidence>
<dbReference type="PROSITE" id="PS50893">
    <property type="entry name" value="ABC_TRANSPORTER_2"/>
    <property type="match status" value="2"/>
</dbReference>
<evidence type="ECO:0000256" key="8">
    <source>
        <dbReference type="ARBA" id="ARBA00023136"/>
    </source>
</evidence>
<organism evidence="12 13">
    <name type="scientific">Candolleomyces eurysporus</name>
    <dbReference type="NCBI Taxonomy" id="2828524"/>
    <lineage>
        <taxon>Eukaryota</taxon>
        <taxon>Fungi</taxon>
        <taxon>Dikarya</taxon>
        <taxon>Basidiomycota</taxon>
        <taxon>Agaricomycotina</taxon>
        <taxon>Agaricomycetes</taxon>
        <taxon>Agaricomycetidae</taxon>
        <taxon>Agaricales</taxon>
        <taxon>Agaricineae</taxon>
        <taxon>Psathyrellaceae</taxon>
        <taxon>Candolleomyces</taxon>
    </lineage>
</organism>
<dbReference type="GO" id="GO:0016020">
    <property type="term" value="C:membrane"/>
    <property type="evidence" value="ECO:0007669"/>
    <property type="project" value="UniProtKB-SubCell"/>
</dbReference>
<name>A0A9W8MEQ2_9AGAR</name>
<evidence type="ECO:0000313" key="13">
    <source>
        <dbReference type="Proteomes" id="UP001140091"/>
    </source>
</evidence>
<gene>
    <name evidence="12" type="ORF">H1R20_g7856</name>
</gene>
<dbReference type="GO" id="GO:0140359">
    <property type="term" value="F:ABC-type transporter activity"/>
    <property type="evidence" value="ECO:0007669"/>
    <property type="project" value="InterPro"/>
</dbReference>
<dbReference type="Gene3D" id="3.40.50.300">
    <property type="entry name" value="P-loop containing nucleotide triphosphate hydrolases"/>
    <property type="match status" value="2"/>
</dbReference>
<comment type="subcellular location">
    <subcellularLocation>
        <location evidence="1">Membrane</location>
        <topology evidence="1">Multi-pass membrane protein</topology>
    </subcellularLocation>
</comment>
<dbReference type="InterPro" id="IPR050173">
    <property type="entry name" value="ABC_transporter_C-like"/>
</dbReference>
<dbReference type="PANTHER" id="PTHR24223:SF415">
    <property type="entry name" value="FI20190P1"/>
    <property type="match status" value="1"/>
</dbReference>
<evidence type="ECO:0000256" key="6">
    <source>
        <dbReference type="ARBA" id="ARBA00022840"/>
    </source>
</evidence>
<dbReference type="EMBL" id="JANBPK010000885">
    <property type="protein sequence ID" value="KAJ2929240.1"/>
    <property type="molecule type" value="Genomic_DNA"/>
</dbReference>
<dbReference type="FunFam" id="1.20.1560.10:FF:000013">
    <property type="entry name" value="ABC transporter C family member 2"/>
    <property type="match status" value="1"/>
</dbReference>
<proteinExistence type="predicted"/>
<dbReference type="CDD" id="cd18596">
    <property type="entry name" value="ABC_6TM_VMR1_D1_like"/>
    <property type="match status" value="1"/>
</dbReference>
<evidence type="ECO:0000256" key="2">
    <source>
        <dbReference type="ARBA" id="ARBA00022448"/>
    </source>
</evidence>
<feature type="domain" description="ABC transporter" evidence="10">
    <location>
        <begin position="844"/>
        <end position="1088"/>
    </location>
</feature>
<dbReference type="CDD" id="cd03250">
    <property type="entry name" value="ABCC_MRP_domain1"/>
    <property type="match status" value="1"/>
</dbReference>
<dbReference type="InterPro" id="IPR011527">
    <property type="entry name" value="ABC1_TM_dom"/>
</dbReference>
<feature type="transmembrane region" description="Helical" evidence="9">
    <location>
        <begin position="644"/>
        <end position="666"/>
    </location>
</feature>
<feature type="domain" description="ABC transporter" evidence="10">
    <location>
        <begin position="286"/>
        <end position="515"/>
    </location>
</feature>
<dbReference type="Pfam" id="PF00005">
    <property type="entry name" value="ABC_tran"/>
    <property type="match status" value="2"/>
</dbReference>